<feature type="transmembrane region" description="Helical" evidence="1">
    <location>
        <begin position="208"/>
        <end position="227"/>
    </location>
</feature>
<keyword evidence="3" id="KW-1185">Reference proteome</keyword>
<sequence length="269" mass="29708">MTTYNTLLYINIFLVKNIKSYDYEHAAKKKDAFPRKHWSRDVMWASSSYQPAHAGLGGVSTPDPGAACGVKMALHIRILLFTAVTVAPSCALQMTFSQEGGLFFYTISDGPAGADCDYSYYNATNHPIANNEEEASLVRNNSLDGLVTLKCIEHLFFKATCDKGEFYSANVTVACEDLRSNEDAAKRINPVTKGNMHNSSGSSKDQTVLVVASVVPVVLVVVLVMWCKYKKKYGTNGGKNSRAKNLDRAKNLNLCWNQQQQLSKTPQRC</sequence>
<keyword evidence="1" id="KW-0472">Membrane</keyword>
<organism evidence="2 3">
    <name type="scientific">Takifugu flavidus</name>
    <name type="common">sansaifugu</name>
    <dbReference type="NCBI Taxonomy" id="433684"/>
    <lineage>
        <taxon>Eukaryota</taxon>
        <taxon>Metazoa</taxon>
        <taxon>Chordata</taxon>
        <taxon>Craniata</taxon>
        <taxon>Vertebrata</taxon>
        <taxon>Euteleostomi</taxon>
        <taxon>Actinopterygii</taxon>
        <taxon>Neopterygii</taxon>
        <taxon>Teleostei</taxon>
        <taxon>Neoteleostei</taxon>
        <taxon>Acanthomorphata</taxon>
        <taxon>Eupercaria</taxon>
        <taxon>Tetraodontiformes</taxon>
        <taxon>Tetradontoidea</taxon>
        <taxon>Tetraodontidae</taxon>
        <taxon>Takifugu</taxon>
    </lineage>
</organism>
<evidence type="ECO:0000313" key="2">
    <source>
        <dbReference type="EMBL" id="TWW54796.1"/>
    </source>
</evidence>
<dbReference type="EMBL" id="RHFK02000089">
    <property type="protein sequence ID" value="TWW54796.1"/>
    <property type="molecule type" value="Genomic_DNA"/>
</dbReference>
<gene>
    <name evidence="2" type="ORF">D4764_0275580</name>
</gene>
<protein>
    <submittedName>
        <fullName evidence="2">Uncharacterized protein</fullName>
    </submittedName>
</protein>
<accession>A0A5C6MI41</accession>
<evidence type="ECO:0000256" key="1">
    <source>
        <dbReference type="SAM" id="Phobius"/>
    </source>
</evidence>
<keyword evidence="1" id="KW-1133">Transmembrane helix</keyword>
<dbReference type="AlphaFoldDB" id="A0A5C6MI41"/>
<evidence type="ECO:0000313" key="3">
    <source>
        <dbReference type="Proteomes" id="UP000324091"/>
    </source>
</evidence>
<keyword evidence="1" id="KW-0812">Transmembrane</keyword>
<proteinExistence type="predicted"/>
<comment type="caution">
    <text evidence="2">The sequence shown here is derived from an EMBL/GenBank/DDBJ whole genome shotgun (WGS) entry which is preliminary data.</text>
</comment>
<reference evidence="2 3" key="1">
    <citation type="submission" date="2019-04" db="EMBL/GenBank/DDBJ databases">
        <title>Chromosome genome assembly for Takifugu flavidus.</title>
        <authorList>
            <person name="Xiao S."/>
        </authorList>
    </citation>
    <scope>NUCLEOTIDE SEQUENCE [LARGE SCALE GENOMIC DNA]</scope>
    <source>
        <strain evidence="2">HTHZ2018</strain>
        <tissue evidence="2">Muscle</tissue>
    </source>
</reference>
<name>A0A5C6MI41_9TELE</name>
<dbReference type="Proteomes" id="UP000324091">
    <property type="component" value="Unassembled WGS sequence"/>
</dbReference>